<dbReference type="EMBL" id="FTNT01000003">
    <property type="protein sequence ID" value="SIR90281.1"/>
    <property type="molecule type" value="Genomic_DNA"/>
</dbReference>
<dbReference type="Pfam" id="PF14246">
    <property type="entry name" value="TetR_C_7"/>
    <property type="match status" value="1"/>
</dbReference>
<evidence type="ECO:0000256" key="4">
    <source>
        <dbReference type="PROSITE-ProRule" id="PRU00335"/>
    </source>
</evidence>
<feature type="DNA-binding region" description="H-T-H motif" evidence="4">
    <location>
        <begin position="42"/>
        <end position="61"/>
    </location>
</feature>
<gene>
    <name evidence="7" type="ORF">SAMN05445060_1567</name>
</gene>
<keyword evidence="3" id="KW-0804">Transcription</keyword>
<sequence length="216" mass="23522">MVYVASPTQQTTTPRGSRAGKRQAILDAAAEVFAESGYERAGIDVIAERAKVSKPTVYNHFHSKELLFRESIAASAEFINAGALEAIRLLDPQCREWQSGLFALGERLVACQRSPCASSLQQQMHAEVRRDPEVLHLVRSRVAEPIIDGLAGRLAMLGNAKVLDVPDPVLAAKQFIALIDAEFPDLTELGTREISDARAREAVHAGVTTFIRAYAA</sequence>
<proteinExistence type="predicted"/>
<feature type="compositionally biased region" description="Polar residues" evidence="5">
    <location>
        <begin position="1"/>
        <end position="15"/>
    </location>
</feature>
<evidence type="ECO:0000313" key="7">
    <source>
        <dbReference type="EMBL" id="SIR90281.1"/>
    </source>
</evidence>
<protein>
    <submittedName>
        <fullName evidence="7">Transcriptional regulator, TetR family</fullName>
    </submittedName>
</protein>
<dbReference type="FunFam" id="1.10.10.60:FF:000141">
    <property type="entry name" value="TetR family transcriptional regulator"/>
    <property type="match status" value="1"/>
</dbReference>
<dbReference type="InterPro" id="IPR001647">
    <property type="entry name" value="HTH_TetR"/>
</dbReference>
<keyword evidence="1" id="KW-0805">Transcription regulation</keyword>
<dbReference type="SUPFAM" id="SSF46689">
    <property type="entry name" value="Homeodomain-like"/>
    <property type="match status" value="1"/>
</dbReference>
<evidence type="ECO:0000259" key="6">
    <source>
        <dbReference type="PROSITE" id="PS50977"/>
    </source>
</evidence>
<feature type="region of interest" description="Disordered" evidence="5">
    <location>
        <begin position="1"/>
        <end position="20"/>
    </location>
</feature>
<evidence type="ECO:0000256" key="2">
    <source>
        <dbReference type="ARBA" id="ARBA00023125"/>
    </source>
</evidence>
<dbReference type="AlphaFoldDB" id="A0A1N7EQB0"/>
<feature type="domain" description="HTH tetR-type" evidence="6">
    <location>
        <begin position="19"/>
        <end position="79"/>
    </location>
</feature>
<accession>A0A1N7EQB0</accession>
<dbReference type="Proteomes" id="UP000186218">
    <property type="component" value="Unassembled WGS sequence"/>
</dbReference>
<dbReference type="PRINTS" id="PR00455">
    <property type="entry name" value="HTHTETR"/>
</dbReference>
<keyword evidence="8" id="KW-1185">Reference proteome</keyword>
<dbReference type="PROSITE" id="PS50977">
    <property type="entry name" value="HTH_TETR_2"/>
    <property type="match status" value="1"/>
</dbReference>
<keyword evidence="2 4" id="KW-0238">DNA-binding</keyword>
<dbReference type="InterPro" id="IPR009057">
    <property type="entry name" value="Homeodomain-like_sf"/>
</dbReference>
<name>A0A1N7EQB0_9NOCA</name>
<evidence type="ECO:0000256" key="5">
    <source>
        <dbReference type="SAM" id="MobiDB-lite"/>
    </source>
</evidence>
<evidence type="ECO:0000313" key="8">
    <source>
        <dbReference type="Proteomes" id="UP000186218"/>
    </source>
</evidence>
<dbReference type="InterPro" id="IPR039536">
    <property type="entry name" value="TetR_C_Proteobacteria"/>
</dbReference>
<reference evidence="7 8" key="1">
    <citation type="submission" date="2017-01" db="EMBL/GenBank/DDBJ databases">
        <authorList>
            <person name="Mah S.A."/>
            <person name="Swanson W.J."/>
            <person name="Moy G.W."/>
            <person name="Vacquier V.D."/>
        </authorList>
    </citation>
    <scope>NUCLEOTIDE SEQUENCE [LARGE SCALE GENOMIC DNA]</scope>
    <source>
        <strain evidence="7 8">CPCC 203464</strain>
    </source>
</reference>
<dbReference type="GO" id="GO:0003700">
    <property type="term" value="F:DNA-binding transcription factor activity"/>
    <property type="evidence" value="ECO:0007669"/>
    <property type="project" value="TreeGrafter"/>
</dbReference>
<dbReference type="Gene3D" id="1.10.357.10">
    <property type="entry name" value="Tetracycline Repressor, domain 2"/>
    <property type="match status" value="1"/>
</dbReference>
<dbReference type="Pfam" id="PF00440">
    <property type="entry name" value="TetR_N"/>
    <property type="match status" value="1"/>
</dbReference>
<dbReference type="PANTHER" id="PTHR30055:SF146">
    <property type="entry name" value="HTH-TYPE TRANSCRIPTIONAL DUAL REGULATOR CECR"/>
    <property type="match status" value="1"/>
</dbReference>
<dbReference type="GO" id="GO:0000976">
    <property type="term" value="F:transcription cis-regulatory region binding"/>
    <property type="evidence" value="ECO:0007669"/>
    <property type="project" value="TreeGrafter"/>
</dbReference>
<organism evidence="7 8">
    <name type="scientific">Williamsia sterculiae</name>
    <dbReference type="NCBI Taxonomy" id="1344003"/>
    <lineage>
        <taxon>Bacteria</taxon>
        <taxon>Bacillati</taxon>
        <taxon>Actinomycetota</taxon>
        <taxon>Actinomycetes</taxon>
        <taxon>Mycobacteriales</taxon>
        <taxon>Nocardiaceae</taxon>
        <taxon>Williamsia</taxon>
    </lineage>
</organism>
<dbReference type="InterPro" id="IPR050109">
    <property type="entry name" value="HTH-type_TetR-like_transc_reg"/>
</dbReference>
<evidence type="ECO:0000256" key="1">
    <source>
        <dbReference type="ARBA" id="ARBA00023015"/>
    </source>
</evidence>
<dbReference type="PANTHER" id="PTHR30055">
    <property type="entry name" value="HTH-TYPE TRANSCRIPTIONAL REGULATOR RUTR"/>
    <property type="match status" value="1"/>
</dbReference>
<evidence type="ECO:0000256" key="3">
    <source>
        <dbReference type="ARBA" id="ARBA00023163"/>
    </source>
</evidence>
<dbReference type="GO" id="GO:0045892">
    <property type="term" value="P:negative regulation of DNA-templated transcription"/>
    <property type="evidence" value="ECO:0007669"/>
    <property type="project" value="UniProtKB-ARBA"/>
</dbReference>